<proteinExistence type="predicted"/>
<gene>
    <name evidence="5" type="ORF">N7515_006962</name>
</gene>
<comment type="caution">
    <text evidence="5">The sequence shown here is derived from an EMBL/GenBank/DDBJ whole genome shotgun (WGS) entry which is preliminary data.</text>
</comment>
<dbReference type="GeneID" id="81406876"/>
<dbReference type="GO" id="GO:0045022">
    <property type="term" value="P:early endosome to late endosome transport"/>
    <property type="evidence" value="ECO:0007669"/>
    <property type="project" value="TreeGrafter"/>
</dbReference>
<feature type="compositionally biased region" description="Polar residues" evidence="3">
    <location>
        <begin position="630"/>
        <end position="643"/>
    </location>
</feature>
<evidence type="ECO:0000256" key="3">
    <source>
        <dbReference type="SAM" id="MobiDB-lite"/>
    </source>
</evidence>
<evidence type="ECO:0000259" key="4">
    <source>
        <dbReference type="PROSITE" id="PS51207"/>
    </source>
</evidence>
<dbReference type="InterPro" id="IPR051837">
    <property type="entry name" value="SortingNexin/PXDomain-PKLike"/>
</dbReference>
<dbReference type="EMBL" id="JAPQKL010000005">
    <property type="protein sequence ID" value="KAJ5130923.1"/>
    <property type="molecule type" value="Genomic_DNA"/>
</dbReference>
<feature type="compositionally biased region" description="Basic and acidic residues" evidence="3">
    <location>
        <begin position="529"/>
        <end position="539"/>
    </location>
</feature>
<feature type="compositionally biased region" description="Polar residues" evidence="3">
    <location>
        <begin position="19"/>
        <end position="50"/>
    </location>
</feature>
<feature type="region of interest" description="Disordered" evidence="3">
    <location>
        <begin position="472"/>
        <end position="589"/>
    </location>
</feature>
<dbReference type="GO" id="GO:0035091">
    <property type="term" value="F:phosphatidylinositol binding"/>
    <property type="evidence" value="ECO:0007669"/>
    <property type="project" value="TreeGrafter"/>
</dbReference>
<keyword evidence="2" id="KW-0963">Cytoplasm</keyword>
<feature type="domain" description="PXA" evidence="4">
    <location>
        <begin position="97"/>
        <end position="285"/>
    </location>
</feature>
<feature type="compositionally biased region" description="Low complexity" evidence="3">
    <location>
        <begin position="357"/>
        <end position="367"/>
    </location>
</feature>
<evidence type="ECO:0000256" key="1">
    <source>
        <dbReference type="ARBA" id="ARBA00004496"/>
    </source>
</evidence>
<dbReference type="GO" id="GO:0005770">
    <property type="term" value="C:late endosome"/>
    <property type="evidence" value="ECO:0007669"/>
    <property type="project" value="TreeGrafter"/>
</dbReference>
<organism evidence="5 6">
    <name type="scientific">Penicillium bovifimosum</name>
    <dbReference type="NCBI Taxonomy" id="126998"/>
    <lineage>
        <taxon>Eukaryota</taxon>
        <taxon>Fungi</taxon>
        <taxon>Dikarya</taxon>
        <taxon>Ascomycota</taxon>
        <taxon>Pezizomycotina</taxon>
        <taxon>Eurotiomycetes</taxon>
        <taxon>Eurotiomycetidae</taxon>
        <taxon>Eurotiales</taxon>
        <taxon>Aspergillaceae</taxon>
        <taxon>Penicillium</taxon>
    </lineage>
</organism>
<dbReference type="AlphaFoldDB" id="A0A9W9L082"/>
<feature type="region of interest" description="Disordered" evidence="3">
    <location>
        <begin position="1"/>
        <end position="62"/>
    </location>
</feature>
<dbReference type="Proteomes" id="UP001149079">
    <property type="component" value="Unassembled WGS sequence"/>
</dbReference>
<feature type="compositionally biased region" description="Basic and acidic residues" evidence="3">
    <location>
        <begin position="51"/>
        <end position="60"/>
    </location>
</feature>
<feature type="compositionally biased region" description="Polar residues" evidence="3">
    <location>
        <begin position="488"/>
        <end position="504"/>
    </location>
</feature>
<accession>A0A9W9L082</accession>
<comment type="subcellular location">
    <subcellularLocation>
        <location evidence="1">Cytoplasm</location>
    </subcellularLocation>
</comment>
<dbReference type="PANTHER" id="PTHR22999">
    <property type="entry name" value="PX SERINE/THREONINE KINASE PXK"/>
    <property type="match status" value="1"/>
</dbReference>
<reference evidence="5" key="1">
    <citation type="submission" date="2022-11" db="EMBL/GenBank/DDBJ databases">
        <authorList>
            <person name="Petersen C."/>
        </authorList>
    </citation>
    <scope>NUCLEOTIDE SEQUENCE</scope>
    <source>
        <strain evidence="5">IBT 22155</strain>
    </source>
</reference>
<keyword evidence="6" id="KW-1185">Reference proteome</keyword>
<evidence type="ECO:0000313" key="5">
    <source>
        <dbReference type="EMBL" id="KAJ5130923.1"/>
    </source>
</evidence>
<name>A0A9W9L082_9EURO</name>
<evidence type="ECO:0000313" key="6">
    <source>
        <dbReference type="Proteomes" id="UP001149079"/>
    </source>
</evidence>
<evidence type="ECO:0000256" key="2">
    <source>
        <dbReference type="ARBA" id="ARBA00022490"/>
    </source>
</evidence>
<feature type="compositionally biased region" description="Polar residues" evidence="3">
    <location>
        <begin position="651"/>
        <end position="665"/>
    </location>
</feature>
<dbReference type="RefSeq" id="XP_056521302.1">
    <property type="nucleotide sequence ID" value="XM_056667706.1"/>
</dbReference>
<dbReference type="Pfam" id="PF02194">
    <property type="entry name" value="PXA"/>
    <property type="match status" value="1"/>
</dbReference>
<protein>
    <recommendedName>
        <fullName evidence="4">PXA domain-containing protein</fullName>
    </recommendedName>
</protein>
<feature type="compositionally biased region" description="Basic and acidic residues" evidence="3">
    <location>
        <begin position="575"/>
        <end position="586"/>
    </location>
</feature>
<feature type="region of interest" description="Disordered" evidence="3">
    <location>
        <begin position="620"/>
        <end position="665"/>
    </location>
</feature>
<feature type="region of interest" description="Disordered" evidence="3">
    <location>
        <begin position="357"/>
        <end position="385"/>
    </location>
</feature>
<reference evidence="5" key="2">
    <citation type="journal article" date="2023" name="IMA Fungus">
        <title>Comparative genomic study of the Penicillium genus elucidates a diverse pangenome and 15 lateral gene transfer events.</title>
        <authorList>
            <person name="Petersen C."/>
            <person name="Sorensen T."/>
            <person name="Nielsen M.R."/>
            <person name="Sondergaard T.E."/>
            <person name="Sorensen J.L."/>
            <person name="Fitzpatrick D.A."/>
            <person name="Frisvad J.C."/>
            <person name="Nielsen K.L."/>
        </authorList>
    </citation>
    <scope>NUCLEOTIDE SEQUENCE</scope>
    <source>
        <strain evidence="5">IBT 22155</strain>
    </source>
</reference>
<dbReference type="PANTHER" id="PTHR22999:SF23">
    <property type="entry name" value="SORTING NEXIN-16"/>
    <property type="match status" value="1"/>
</dbReference>
<dbReference type="GO" id="GO:0005769">
    <property type="term" value="C:early endosome"/>
    <property type="evidence" value="ECO:0007669"/>
    <property type="project" value="TreeGrafter"/>
</dbReference>
<dbReference type="SMART" id="SM00313">
    <property type="entry name" value="PXA"/>
    <property type="match status" value="1"/>
</dbReference>
<dbReference type="OrthoDB" id="5582218at2759"/>
<dbReference type="InterPro" id="IPR003114">
    <property type="entry name" value="Phox_assoc"/>
</dbReference>
<sequence>MNDSLRPGLQPISHLKAGPTTSSSRSTALPSPTTVQPPSRPSSRLRTQKTSGKDEPDAASDKATTALIRRVLCPQTGSYGASSPQPPEELLPPLTSSNDVDRQLYALLAIIIKEFVYSWYSKITPDQALVNEVLQVIAHCTRALEQRLRQIDVAQLALDEIPGLVEAHVLSYRLARQQSHLSGLPPSHRALYHELNPHPGLSPVPDPADPDTIAEQGESEAVYRRLLANGILAVLLPTEDLENNSLRTLVVDVIADLILGNQVSGRTCEGWFIWETITKLATRVGHRQIQDDTKSDSDSQANRLEKFGLLSTDDELRNQPLVPFSATAWIWNLLQKIYLGYVALRFIAMGLFRVASSPGPSSHGVGVSPPPIYQKGDGSESSEGVSSRPVLDYRVFSMISQILGISWRMPWLSGFLALLQYLILAGPGRVGATDGIFDRFLRETIEEYVLTPTLLPNLLLATRTALFPANTRPTSQTAVGHNGAPASAPQSVQTPTPSHQTLPTAASPGIPVVERVKGASTSDGFGKTSDTENKSDGNNDRGPFISPATTIPGPGPQGSRSSNPDPQTAPPINEPAEREKANRPTKTEIATIKRRCAASLLALIPRSVARAFLGLPPSAPPAPSVGDGTCSPNSSHSLATSPSRIGHDGSSLHSSEGNLASSSRPVASGHLAAGRLRTDDLPSAGEMDAEEVYLLQIIENDLLDLFADEYCNKHLVYAIVETVLGRLLPEMAERCVEDLLEDRGVASVPVPLAF</sequence>
<dbReference type="PROSITE" id="PS51207">
    <property type="entry name" value="PXA"/>
    <property type="match status" value="1"/>
</dbReference>